<keyword evidence="15" id="KW-0325">Glycoprotein</keyword>
<dbReference type="InterPro" id="IPR043538">
    <property type="entry name" value="XYLT"/>
</dbReference>
<evidence type="ECO:0000256" key="18">
    <source>
        <dbReference type="ARBA" id="ARBA00047847"/>
    </source>
</evidence>
<evidence type="ECO:0000256" key="13">
    <source>
        <dbReference type="ARBA" id="ARBA00023136"/>
    </source>
</evidence>
<reference evidence="21" key="1">
    <citation type="submission" date="2021-01" db="EMBL/GenBank/DDBJ databases">
        <title>A chromosome-scale assembly of European eel, Anguilla anguilla.</title>
        <authorList>
            <person name="Henkel C."/>
            <person name="Jong-Raadsen S.A."/>
            <person name="Dufour S."/>
            <person name="Weltzien F.-A."/>
            <person name="Palstra A.P."/>
            <person name="Pelster B."/>
            <person name="Spaink H.P."/>
            <person name="Van Den Thillart G.E."/>
            <person name="Jansen H."/>
            <person name="Zahm M."/>
            <person name="Klopp C."/>
            <person name="Cedric C."/>
            <person name="Louis A."/>
            <person name="Berthelot C."/>
            <person name="Parey E."/>
            <person name="Roest Crollius H."/>
            <person name="Montfort J."/>
            <person name="Robinson-Rechavi M."/>
            <person name="Bucao C."/>
            <person name="Bouchez O."/>
            <person name="Gislard M."/>
            <person name="Lluch J."/>
            <person name="Milhes M."/>
            <person name="Lampietro C."/>
            <person name="Lopez Roques C."/>
            <person name="Donnadieu C."/>
            <person name="Braasch I."/>
            <person name="Desvignes T."/>
            <person name="Postlethwait J."/>
            <person name="Bobe J."/>
            <person name="Guiguen Y."/>
            <person name="Dirks R."/>
        </authorList>
    </citation>
    <scope>NUCLEOTIDE SEQUENCE</scope>
    <source>
        <strain evidence="21">Tag_6206</strain>
        <tissue evidence="21">Liver</tissue>
    </source>
</reference>
<name>A0A9D3LKP6_ANGAN</name>
<evidence type="ECO:0000256" key="2">
    <source>
        <dbReference type="ARBA" id="ARBA00004323"/>
    </source>
</evidence>
<feature type="domain" description="Xylosyltransferase C-terminal" evidence="20">
    <location>
        <begin position="536"/>
        <end position="716"/>
    </location>
</feature>
<comment type="subunit">
    <text evidence="6">Monomer.</text>
</comment>
<evidence type="ECO:0000256" key="9">
    <source>
        <dbReference type="ARBA" id="ARBA00022676"/>
    </source>
</evidence>
<evidence type="ECO:0000256" key="14">
    <source>
        <dbReference type="ARBA" id="ARBA00023157"/>
    </source>
</evidence>
<gene>
    <name evidence="21" type="ORF">ANANG_G00288740</name>
</gene>
<comment type="catalytic activity">
    <reaction evidence="18">
        <text>UDP-alpha-D-xylose + L-seryl-[protein] = 3-O-(beta-D-xylosyl)-L-seryl-[protein] + UDP + H(+)</text>
        <dbReference type="Rhea" id="RHEA:50192"/>
        <dbReference type="Rhea" id="RHEA-COMP:9863"/>
        <dbReference type="Rhea" id="RHEA-COMP:12567"/>
        <dbReference type="ChEBI" id="CHEBI:15378"/>
        <dbReference type="ChEBI" id="CHEBI:29999"/>
        <dbReference type="ChEBI" id="CHEBI:57632"/>
        <dbReference type="ChEBI" id="CHEBI:58223"/>
        <dbReference type="ChEBI" id="CHEBI:132085"/>
        <dbReference type="EC" id="2.4.2.26"/>
    </reaction>
</comment>
<dbReference type="AlphaFoldDB" id="A0A9D3LKP6"/>
<protein>
    <recommendedName>
        <fullName evidence="8">Xylosyltransferase 1</fullName>
        <ecNumber evidence="7">2.4.2.26</ecNumber>
    </recommendedName>
    <alternativeName>
        <fullName evidence="16">Peptide O-xylosyltransferase 1</fullName>
    </alternativeName>
    <alternativeName>
        <fullName evidence="17">Xylosyltransferase I</fullName>
    </alternativeName>
</protein>
<evidence type="ECO:0000259" key="20">
    <source>
        <dbReference type="Pfam" id="PF12529"/>
    </source>
</evidence>
<feature type="compositionally biased region" description="Basic and acidic residues" evidence="19">
    <location>
        <begin position="41"/>
        <end position="64"/>
    </location>
</feature>
<dbReference type="GO" id="GO:0030158">
    <property type="term" value="F:protein xylosyltransferase activity"/>
    <property type="evidence" value="ECO:0007669"/>
    <property type="project" value="UniProtKB-EC"/>
</dbReference>
<feature type="compositionally biased region" description="Low complexity" evidence="19">
    <location>
        <begin position="87"/>
        <end position="98"/>
    </location>
</feature>
<keyword evidence="10" id="KW-0808">Transferase</keyword>
<evidence type="ECO:0000256" key="7">
    <source>
        <dbReference type="ARBA" id="ARBA00011972"/>
    </source>
</evidence>
<dbReference type="PANTHER" id="PTHR46025:SF2">
    <property type="entry name" value="XYLOSYLTRANSFERASE 1"/>
    <property type="match status" value="1"/>
</dbReference>
<comment type="pathway">
    <text evidence="3">Glycan metabolism; chondroitin sulfate biosynthesis.</text>
</comment>
<evidence type="ECO:0000256" key="1">
    <source>
        <dbReference type="ARBA" id="ARBA00001968"/>
    </source>
</evidence>
<comment type="pathway">
    <text evidence="4">Glycan metabolism; heparan sulfate biosynthesis.</text>
</comment>
<organism evidence="21 22">
    <name type="scientific">Anguilla anguilla</name>
    <name type="common">European freshwater eel</name>
    <name type="synonym">Muraena anguilla</name>
    <dbReference type="NCBI Taxonomy" id="7936"/>
    <lineage>
        <taxon>Eukaryota</taxon>
        <taxon>Metazoa</taxon>
        <taxon>Chordata</taxon>
        <taxon>Craniata</taxon>
        <taxon>Vertebrata</taxon>
        <taxon>Euteleostomi</taxon>
        <taxon>Actinopterygii</taxon>
        <taxon>Neopterygii</taxon>
        <taxon>Teleostei</taxon>
        <taxon>Anguilliformes</taxon>
        <taxon>Anguillidae</taxon>
        <taxon>Anguilla</taxon>
    </lineage>
</organism>
<comment type="cofactor">
    <cofactor evidence="1">
        <name>a divalent metal cation</name>
        <dbReference type="ChEBI" id="CHEBI:60240"/>
    </cofactor>
</comment>
<evidence type="ECO:0000256" key="4">
    <source>
        <dbReference type="ARBA" id="ARBA00005093"/>
    </source>
</evidence>
<dbReference type="EC" id="2.4.2.26" evidence="7"/>
<comment type="caution">
    <text evidence="21">The sequence shown here is derived from an EMBL/GenBank/DDBJ whole genome shotgun (WGS) entry which is preliminary data.</text>
</comment>
<evidence type="ECO:0000256" key="15">
    <source>
        <dbReference type="ARBA" id="ARBA00023180"/>
    </source>
</evidence>
<evidence type="ECO:0000256" key="6">
    <source>
        <dbReference type="ARBA" id="ARBA00011245"/>
    </source>
</evidence>
<feature type="region of interest" description="Disordered" evidence="19">
    <location>
        <begin position="40"/>
        <end position="177"/>
    </location>
</feature>
<dbReference type="GO" id="GO:0046872">
    <property type="term" value="F:metal ion binding"/>
    <property type="evidence" value="ECO:0007669"/>
    <property type="project" value="UniProtKB-KW"/>
</dbReference>
<keyword evidence="9" id="KW-0328">Glycosyltransferase</keyword>
<keyword evidence="13" id="KW-0472">Membrane</keyword>
<evidence type="ECO:0000256" key="19">
    <source>
        <dbReference type="SAM" id="MobiDB-lite"/>
    </source>
</evidence>
<dbReference type="GO" id="GO:0015012">
    <property type="term" value="P:heparan sulfate proteoglycan biosynthetic process"/>
    <property type="evidence" value="ECO:0007669"/>
    <property type="project" value="TreeGrafter"/>
</dbReference>
<feature type="region of interest" description="Disordered" evidence="19">
    <location>
        <begin position="860"/>
        <end position="882"/>
    </location>
</feature>
<evidence type="ECO:0000256" key="10">
    <source>
        <dbReference type="ARBA" id="ARBA00022679"/>
    </source>
</evidence>
<evidence type="ECO:0000256" key="11">
    <source>
        <dbReference type="ARBA" id="ARBA00022723"/>
    </source>
</evidence>
<proteinExistence type="inferred from homology"/>
<accession>A0A9D3LKP6</accession>
<evidence type="ECO:0000256" key="16">
    <source>
        <dbReference type="ARBA" id="ARBA00030536"/>
    </source>
</evidence>
<evidence type="ECO:0000256" key="3">
    <source>
        <dbReference type="ARBA" id="ARBA00004840"/>
    </source>
</evidence>
<dbReference type="EMBL" id="JAFIRN010000017">
    <property type="protein sequence ID" value="KAG5832216.1"/>
    <property type="molecule type" value="Genomic_DNA"/>
</dbReference>
<keyword evidence="11" id="KW-0479">Metal-binding</keyword>
<dbReference type="Pfam" id="PF02485">
    <property type="entry name" value="Branch"/>
    <property type="match status" value="1"/>
</dbReference>
<evidence type="ECO:0000313" key="21">
    <source>
        <dbReference type="EMBL" id="KAG5832216.1"/>
    </source>
</evidence>
<sequence length="882" mass="99080">MVGGPCGRKLARRSRSTLIAALTVLLVQTLIVWNFSSLDTGEERGSVGSNAREKRDRVGFHKADTGYPKSGQRRQHHQPPLGKGAFKQKQQSDSFQSQRSREKPRTDSNNNENSVPKDFDAIDNSNFGARSQPPRATPRGGVPENPPILSKSSNEVIHPAGPAPAHRRPAPPYEQPPRCEISGKEAISALSRARTSECRQHIAHTYCQHKDRTLTPERVARYCPLEGKANANIQWGEDSAESPPATPVRIAFVLVVHGRAARQVQRLFKAIYHSSHFYYIHVDKRSDYLHRQMVALASLYPNVRVTPWRMATIWGGASLLTMYLRSMGDLLAMTDWSWDFFINLSAADYPIRTNEQLVSFLSRHQGMNFIKSHGRDNARFIRKQGLDRLFLECDTHMWRLGDRRIPEGVAIDGGSDWFLLSRTFVDYVVNSQDDLVTNMKRFYAYTLLPAESFFHTVLGNSPLCEKAVDNNLRITNWNRKLGCKCQYKHIVDWCGCSPNDFKPPDFPRFQQAARPTFFGRKFEAAISQEVINQLDGFLFGGLPADTPGLSAYWENVYDEPDGVLSLTDTRLTHYHAFARLGLSHAASMPAPDPNASSCRYIPIGQPVAVHLYFLSDVFQGYLVKHHATNLATGQQETLETWAAPKTSFRLADPPNRFSRLEFSEIGTDWDGKERIFRNFGSLLGPMDEPVAMQRWGKGSNVTMTVVWVDPTNVIAATYDILIEGNAEFTHYRPPLKLPLRPGVWTVRTLYHWSQVAETRFLVTPLAYSQREPLRQEDSVRLHSGPAKNSYMEQSFHGLNPLLKIPVHLAQVEEAERNARLTGAELEAWVDGLVGEMWAGSGVCAAGTSACPALPHCKDTPWSSLSPDPKSQLGPPTAQGRIR</sequence>
<keyword evidence="12" id="KW-0333">Golgi apparatus</keyword>
<dbReference type="InterPro" id="IPR003406">
    <property type="entry name" value="Glyco_trans_14"/>
</dbReference>
<dbReference type="GO" id="GO:0000139">
    <property type="term" value="C:Golgi membrane"/>
    <property type="evidence" value="ECO:0007669"/>
    <property type="project" value="UniProtKB-SubCell"/>
</dbReference>
<dbReference type="GO" id="GO:0050650">
    <property type="term" value="P:chondroitin sulfate proteoglycan biosynthetic process"/>
    <property type="evidence" value="ECO:0007669"/>
    <property type="project" value="TreeGrafter"/>
</dbReference>
<keyword evidence="14" id="KW-1015">Disulfide bond</keyword>
<evidence type="ECO:0000256" key="5">
    <source>
        <dbReference type="ARBA" id="ARBA00010195"/>
    </source>
</evidence>
<evidence type="ECO:0000256" key="17">
    <source>
        <dbReference type="ARBA" id="ARBA00032285"/>
    </source>
</evidence>
<comment type="similarity">
    <text evidence="5">Belongs to the glycosyltransferase 14 family. XylT subfamily.</text>
</comment>
<dbReference type="PANTHER" id="PTHR46025">
    <property type="entry name" value="XYLOSYLTRANSFERASE OXT"/>
    <property type="match status" value="1"/>
</dbReference>
<dbReference type="Proteomes" id="UP001044222">
    <property type="component" value="Chromosome 17"/>
</dbReference>
<dbReference type="InterPro" id="IPR024448">
    <property type="entry name" value="XylT_C"/>
</dbReference>
<evidence type="ECO:0000313" key="22">
    <source>
        <dbReference type="Proteomes" id="UP001044222"/>
    </source>
</evidence>
<dbReference type="Pfam" id="PF12529">
    <property type="entry name" value="Xylo_C"/>
    <property type="match status" value="1"/>
</dbReference>
<evidence type="ECO:0000256" key="8">
    <source>
        <dbReference type="ARBA" id="ARBA00015604"/>
    </source>
</evidence>
<comment type="subcellular location">
    <subcellularLocation>
        <location evidence="2">Golgi apparatus membrane</location>
        <topology evidence="2">Single-pass type II membrane protein</topology>
    </subcellularLocation>
</comment>
<keyword evidence="22" id="KW-1185">Reference proteome</keyword>
<evidence type="ECO:0000256" key="12">
    <source>
        <dbReference type="ARBA" id="ARBA00023034"/>
    </source>
</evidence>